<feature type="transmembrane region" description="Helical" evidence="8">
    <location>
        <begin position="12"/>
        <end position="31"/>
    </location>
</feature>
<comment type="similarity">
    <text evidence="2 7">Belongs to the CDS family.</text>
</comment>
<dbReference type="PANTHER" id="PTHR43535">
    <property type="entry name" value="PHOSPHATIDATE CYTIDYLYLTRANSFERASE"/>
    <property type="match status" value="1"/>
</dbReference>
<evidence type="ECO:0000256" key="2">
    <source>
        <dbReference type="ARBA" id="ARBA00010185"/>
    </source>
</evidence>
<dbReference type="KEGG" id="tps:THAPSDRAFT_30747"/>
<evidence type="ECO:0000256" key="1">
    <source>
        <dbReference type="ARBA" id="ARBA00004141"/>
    </source>
</evidence>
<dbReference type="GO" id="GO:0016024">
    <property type="term" value="P:CDP-diacylglycerol biosynthetic process"/>
    <property type="evidence" value="ECO:0007669"/>
    <property type="project" value="UniProtKB-UniPathway"/>
</dbReference>
<feature type="transmembrane region" description="Helical" evidence="8">
    <location>
        <begin position="187"/>
        <end position="205"/>
    </location>
</feature>
<dbReference type="GO" id="GO:0005886">
    <property type="term" value="C:plasma membrane"/>
    <property type="evidence" value="ECO:0000318"/>
    <property type="project" value="GO_Central"/>
</dbReference>
<keyword evidence="4 7" id="KW-0812">Transmembrane</keyword>
<sequence length="295" mass="32310">MGLTVAGWVYSGNYIFTLLFTLMTALGQLEYYRMVMKAGIYPARRISVVGACAMFVTALFAPDLHQIVLPVVSTWAMVWFLTMRRTITSISEIATTLTGIFYLGYIPSFWVRETNIHPYTLNKLPSFLPKTIHLPITTGANFIFWSWLCIAFSDVGGYFAGRKFGKTKLSAISPAAGKTSPNKTVEGVIGGCAFSMILATLGAWIQKWPYWAIVGPIHGVMLALLGLVGDLTASMLKRDAGLKDFGDLIPEHGGIMDRVDSYIFTAPYGWFMCAYMIPWLKGIAKGSAPAGALAV</sequence>
<keyword evidence="5 8" id="KW-1133">Transmembrane helix</keyword>
<feature type="transmembrane region" description="Helical" evidence="8">
    <location>
        <begin position="90"/>
        <end position="111"/>
    </location>
</feature>
<evidence type="ECO:0000256" key="3">
    <source>
        <dbReference type="ARBA" id="ARBA00022679"/>
    </source>
</evidence>
<dbReference type="PANTHER" id="PTHR43535:SF1">
    <property type="entry name" value="PHOSPHATIDATE CYTIDYLYLTRANSFERASE"/>
    <property type="match status" value="1"/>
</dbReference>
<accession>B8CG70</accession>
<evidence type="ECO:0000256" key="4">
    <source>
        <dbReference type="ARBA" id="ARBA00022692"/>
    </source>
</evidence>
<dbReference type="STRING" id="35128.B8CG70"/>
<dbReference type="UniPathway" id="UPA00557">
    <property type="reaction ID" value="UER00614"/>
</dbReference>
<dbReference type="OMA" id="FRMAQFK"/>
<reference evidence="9 10" key="2">
    <citation type="journal article" date="2008" name="Nature">
        <title>The Phaeodactylum genome reveals the evolutionary history of diatom genomes.</title>
        <authorList>
            <person name="Bowler C."/>
            <person name="Allen A.E."/>
            <person name="Badger J.H."/>
            <person name="Grimwood J."/>
            <person name="Jabbari K."/>
            <person name="Kuo A."/>
            <person name="Maheswari U."/>
            <person name="Martens C."/>
            <person name="Maumus F."/>
            <person name="Otillar R.P."/>
            <person name="Rayko E."/>
            <person name="Salamov A."/>
            <person name="Vandepoele K."/>
            <person name="Beszteri B."/>
            <person name="Gruber A."/>
            <person name="Heijde M."/>
            <person name="Katinka M."/>
            <person name="Mock T."/>
            <person name="Valentin K."/>
            <person name="Verret F."/>
            <person name="Berges J.A."/>
            <person name="Brownlee C."/>
            <person name="Cadoret J.P."/>
            <person name="Chiovitti A."/>
            <person name="Choi C.J."/>
            <person name="Coesel S."/>
            <person name="De Martino A."/>
            <person name="Detter J.C."/>
            <person name="Durkin C."/>
            <person name="Falciatore A."/>
            <person name="Fournet J."/>
            <person name="Haruta M."/>
            <person name="Huysman M.J."/>
            <person name="Jenkins B.D."/>
            <person name="Jiroutova K."/>
            <person name="Jorgensen R.E."/>
            <person name="Joubert Y."/>
            <person name="Kaplan A."/>
            <person name="Kroger N."/>
            <person name="Kroth P.G."/>
            <person name="La Roche J."/>
            <person name="Lindquist E."/>
            <person name="Lommer M."/>
            <person name="Martin-Jezequel V."/>
            <person name="Lopez P.J."/>
            <person name="Lucas S."/>
            <person name="Mangogna M."/>
            <person name="McGinnis K."/>
            <person name="Medlin L.K."/>
            <person name="Montsant A."/>
            <person name="Oudot-Le Secq M.P."/>
            <person name="Napoli C."/>
            <person name="Obornik M."/>
            <person name="Parker M.S."/>
            <person name="Petit J.L."/>
            <person name="Porcel B.M."/>
            <person name="Poulsen N."/>
            <person name="Robison M."/>
            <person name="Rychlewski L."/>
            <person name="Rynearson T.A."/>
            <person name="Schmutz J."/>
            <person name="Shapiro H."/>
            <person name="Siaut M."/>
            <person name="Stanley M."/>
            <person name="Sussman M.R."/>
            <person name="Taylor A.R."/>
            <person name="Vardi A."/>
            <person name="von Dassow P."/>
            <person name="Vyverman W."/>
            <person name="Willis A."/>
            <person name="Wyrwicz L.S."/>
            <person name="Rokhsar D.S."/>
            <person name="Weissenbach J."/>
            <person name="Armbrust E.V."/>
            <person name="Green B.R."/>
            <person name="Van de Peer Y."/>
            <person name="Grigoriev I.V."/>
        </authorList>
    </citation>
    <scope>NUCLEOTIDE SEQUENCE [LARGE SCALE GENOMIC DNA]</scope>
    <source>
        <strain evidence="9 10">CCMP1335</strain>
    </source>
</reference>
<dbReference type="HOGENOM" id="CLU_037294_3_3_1"/>
<protein>
    <recommendedName>
        <fullName evidence="7">Phosphatidate cytidylyltransferase</fullName>
        <ecNumber evidence="7">2.7.7.41</ecNumber>
    </recommendedName>
</protein>
<dbReference type="EMBL" id="CM000654">
    <property type="protein sequence ID" value="EED87522.1"/>
    <property type="molecule type" value="Genomic_DNA"/>
</dbReference>
<dbReference type="Proteomes" id="UP000001449">
    <property type="component" value="Chromosome 23"/>
</dbReference>
<keyword evidence="10" id="KW-1185">Reference proteome</keyword>
<evidence type="ECO:0000313" key="10">
    <source>
        <dbReference type="Proteomes" id="UP000001449"/>
    </source>
</evidence>
<evidence type="ECO:0000256" key="8">
    <source>
        <dbReference type="SAM" id="Phobius"/>
    </source>
</evidence>
<dbReference type="InParanoid" id="B8CG70"/>
<name>B8CG70_THAPS</name>
<dbReference type="EC" id="2.7.7.41" evidence="7"/>
<feature type="transmembrane region" description="Helical" evidence="8">
    <location>
        <begin position="67"/>
        <end position="83"/>
    </location>
</feature>
<comment type="subcellular location">
    <subcellularLocation>
        <location evidence="1">Membrane</location>
        <topology evidence="1">Multi-pass membrane protein</topology>
    </subcellularLocation>
</comment>
<dbReference type="AlphaFoldDB" id="B8CG70"/>
<dbReference type="InterPro" id="IPR000374">
    <property type="entry name" value="PC_trans"/>
</dbReference>
<keyword evidence="6 8" id="KW-0472">Membrane</keyword>
<comment type="catalytic activity">
    <reaction evidence="7">
        <text>a 1,2-diacyl-sn-glycero-3-phosphate + CTP + H(+) = a CDP-1,2-diacyl-sn-glycerol + diphosphate</text>
        <dbReference type="Rhea" id="RHEA:16229"/>
        <dbReference type="ChEBI" id="CHEBI:15378"/>
        <dbReference type="ChEBI" id="CHEBI:33019"/>
        <dbReference type="ChEBI" id="CHEBI:37563"/>
        <dbReference type="ChEBI" id="CHEBI:58332"/>
        <dbReference type="ChEBI" id="CHEBI:58608"/>
        <dbReference type="EC" id="2.7.7.41"/>
    </reaction>
</comment>
<evidence type="ECO:0000256" key="5">
    <source>
        <dbReference type="ARBA" id="ARBA00022989"/>
    </source>
</evidence>
<feature type="transmembrane region" description="Helical" evidence="8">
    <location>
        <begin position="211"/>
        <end position="233"/>
    </location>
</feature>
<proteinExistence type="inferred from homology"/>
<dbReference type="GO" id="GO:0004605">
    <property type="term" value="F:phosphatidate cytidylyltransferase activity"/>
    <property type="evidence" value="ECO:0007669"/>
    <property type="project" value="UniProtKB-EC"/>
</dbReference>
<dbReference type="Pfam" id="PF01148">
    <property type="entry name" value="CTP_transf_1"/>
    <property type="match status" value="1"/>
</dbReference>
<keyword evidence="7 9" id="KW-0548">Nucleotidyltransferase</keyword>
<dbReference type="GeneID" id="7448866"/>
<comment type="pathway">
    <text evidence="7">Phospholipid metabolism; CDP-diacylglycerol biosynthesis; CDP-diacylglycerol from sn-glycerol 3-phosphate: step 3/3.</text>
</comment>
<dbReference type="PROSITE" id="PS01315">
    <property type="entry name" value="CDS"/>
    <property type="match status" value="1"/>
</dbReference>
<dbReference type="PaxDb" id="35128-Thaps30747"/>
<feature type="transmembrane region" description="Helical" evidence="8">
    <location>
        <begin position="142"/>
        <end position="160"/>
    </location>
</feature>
<reference evidence="9 10" key="1">
    <citation type="journal article" date="2004" name="Science">
        <title>The genome of the diatom Thalassiosira pseudonana: ecology, evolution, and metabolism.</title>
        <authorList>
            <person name="Armbrust E.V."/>
            <person name="Berges J.A."/>
            <person name="Bowler C."/>
            <person name="Green B.R."/>
            <person name="Martinez D."/>
            <person name="Putnam N.H."/>
            <person name="Zhou S."/>
            <person name="Allen A.E."/>
            <person name="Apt K.E."/>
            <person name="Bechner M."/>
            <person name="Brzezinski M.A."/>
            <person name="Chaal B.K."/>
            <person name="Chiovitti A."/>
            <person name="Davis A.K."/>
            <person name="Demarest M.S."/>
            <person name="Detter J.C."/>
            <person name="Glavina T."/>
            <person name="Goodstein D."/>
            <person name="Hadi M.Z."/>
            <person name="Hellsten U."/>
            <person name="Hildebrand M."/>
            <person name="Jenkins B.D."/>
            <person name="Jurka J."/>
            <person name="Kapitonov V.V."/>
            <person name="Kroger N."/>
            <person name="Lau W.W."/>
            <person name="Lane T.W."/>
            <person name="Larimer F.W."/>
            <person name="Lippmeier J.C."/>
            <person name="Lucas S."/>
            <person name="Medina M."/>
            <person name="Montsant A."/>
            <person name="Obornik M."/>
            <person name="Parker M.S."/>
            <person name="Palenik B."/>
            <person name="Pazour G.J."/>
            <person name="Richardson P.M."/>
            <person name="Rynearson T.A."/>
            <person name="Saito M.A."/>
            <person name="Schwartz D.C."/>
            <person name="Thamatrakoln K."/>
            <person name="Valentin K."/>
            <person name="Vardi A."/>
            <person name="Wilkerson F.P."/>
            <person name="Rokhsar D.S."/>
        </authorList>
    </citation>
    <scope>NUCLEOTIDE SEQUENCE [LARGE SCALE GENOMIC DNA]</scope>
    <source>
        <strain evidence="9 10">CCMP1335</strain>
    </source>
</reference>
<evidence type="ECO:0000256" key="7">
    <source>
        <dbReference type="RuleBase" id="RU003938"/>
    </source>
</evidence>
<gene>
    <name evidence="9" type="ORF">THAPSDRAFT_30747</name>
</gene>
<keyword evidence="3 7" id="KW-0808">Transferase</keyword>
<evidence type="ECO:0000313" key="9">
    <source>
        <dbReference type="EMBL" id="EED87522.1"/>
    </source>
</evidence>
<organism evidence="9 10">
    <name type="scientific">Thalassiosira pseudonana</name>
    <name type="common">Marine diatom</name>
    <name type="synonym">Cyclotella nana</name>
    <dbReference type="NCBI Taxonomy" id="35128"/>
    <lineage>
        <taxon>Eukaryota</taxon>
        <taxon>Sar</taxon>
        <taxon>Stramenopiles</taxon>
        <taxon>Ochrophyta</taxon>
        <taxon>Bacillariophyta</taxon>
        <taxon>Coscinodiscophyceae</taxon>
        <taxon>Thalassiosirophycidae</taxon>
        <taxon>Thalassiosirales</taxon>
        <taxon>Thalassiosiraceae</taxon>
        <taxon>Thalassiosira</taxon>
    </lineage>
</organism>
<dbReference type="eggNOG" id="KOG1440">
    <property type="taxonomic scope" value="Eukaryota"/>
</dbReference>
<dbReference type="RefSeq" id="XP_002295218.1">
    <property type="nucleotide sequence ID" value="XM_002295182.1"/>
</dbReference>
<evidence type="ECO:0000256" key="6">
    <source>
        <dbReference type="ARBA" id="ARBA00023136"/>
    </source>
</evidence>